<dbReference type="EMBL" id="BSXW01000053">
    <property type="protein sequence ID" value="GMF10741.1"/>
    <property type="molecule type" value="Genomic_DNA"/>
</dbReference>
<gene>
    <name evidence="1" type="ORF">Plil01_000151600</name>
</gene>
<evidence type="ECO:0000313" key="1">
    <source>
        <dbReference type="EMBL" id="GMF10741.1"/>
    </source>
</evidence>
<comment type="caution">
    <text evidence="1">The sequence shown here is derived from an EMBL/GenBank/DDBJ whole genome shotgun (WGS) entry which is preliminary data.</text>
</comment>
<organism evidence="1 2">
    <name type="scientific">Phytophthora lilii</name>
    <dbReference type="NCBI Taxonomy" id="2077276"/>
    <lineage>
        <taxon>Eukaryota</taxon>
        <taxon>Sar</taxon>
        <taxon>Stramenopiles</taxon>
        <taxon>Oomycota</taxon>
        <taxon>Peronosporomycetes</taxon>
        <taxon>Peronosporales</taxon>
        <taxon>Peronosporaceae</taxon>
        <taxon>Phytophthora</taxon>
    </lineage>
</organism>
<dbReference type="AlphaFoldDB" id="A0A9W6TB56"/>
<evidence type="ECO:0000313" key="2">
    <source>
        <dbReference type="Proteomes" id="UP001165083"/>
    </source>
</evidence>
<reference evidence="1" key="1">
    <citation type="submission" date="2023-04" db="EMBL/GenBank/DDBJ databases">
        <title>Phytophthora lilii NBRC 32176.</title>
        <authorList>
            <person name="Ichikawa N."/>
            <person name="Sato H."/>
            <person name="Tonouchi N."/>
        </authorList>
    </citation>
    <scope>NUCLEOTIDE SEQUENCE</scope>
    <source>
        <strain evidence="1">NBRC 32176</strain>
    </source>
</reference>
<dbReference type="SUPFAM" id="SSF48403">
    <property type="entry name" value="Ankyrin repeat"/>
    <property type="match status" value="1"/>
</dbReference>
<proteinExistence type="predicted"/>
<name>A0A9W6TB56_9STRA</name>
<dbReference type="Proteomes" id="UP001165083">
    <property type="component" value="Unassembled WGS sequence"/>
</dbReference>
<dbReference type="OrthoDB" id="88820at2759"/>
<keyword evidence="2" id="KW-1185">Reference proteome</keyword>
<sequence length="291" mass="33351">MRKTELLATVRSLLPPGTVWPSEHEDIRLDEGKTVLMQVAQVPDPHLAVKLIDFVCHHTSNFWARDADRRHVIMDVCHHGVHPSVLLRSVKWARKTSLKVIVQMSRQDRQGLDAVELAIQSGHGDLASCLLEQHGPSSHDDLMCKHYPLKVLELAIETGNEQCAREVLANKRVVHHLQPGAVMRLNLNTRWEQRRDPVKRLYNVITCVGTAVRCGMPGIVQAMYKLNRVETRQAAWYAVYKLRSHYATTQLEVSPPIQRMATSYQLYTLWPQLRAFIFLRSWHLLPECNVA</sequence>
<dbReference type="InterPro" id="IPR036770">
    <property type="entry name" value="Ankyrin_rpt-contain_sf"/>
</dbReference>
<protein>
    <submittedName>
        <fullName evidence="1">Unnamed protein product</fullName>
    </submittedName>
</protein>
<dbReference type="Gene3D" id="1.25.40.20">
    <property type="entry name" value="Ankyrin repeat-containing domain"/>
    <property type="match status" value="1"/>
</dbReference>
<accession>A0A9W6TB56</accession>